<dbReference type="InterPro" id="IPR036390">
    <property type="entry name" value="WH_DNA-bd_sf"/>
</dbReference>
<dbReference type="GO" id="GO:0003700">
    <property type="term" value="F:DNA-binding transcription factor activity"/>
    <property type="evidence" value="ECO:0007669"/>
    <property type="project" value="InterPro"/>
</dbReference>
<dbReference type="InterPro" id="IPR000524">
    <property type="entry name" value="Tscrpt_reg_HTH_GntR"/>
</dbReference>
<gene>
    <name evidence="8" type="primary">ydcR</name>
    <name evidence="8" type="ORF">NCTC13765_00541</name>
</gene>
<dbReference type="PANTHER" id="PTHR46577:SF1">
    <property type="entry name" value="HTH-TYPE TRANSCRIPTIONAL REGULATORY PROTEIN GABR"/>
    <property type="match status" value="1"/>
</dbReference>
<dbReference type="Gene3D" id="1.10.10.10">
    <property type="entry name" value="Winged helix-like DNA-binding domain superfamily/Winged helix DNA-binding domain"/>
    <property type="match status" value="1"/>
</dbReference>
<evidence type="ECO:0000256" key="6">
    <source>
        <dbReference type="ARBA" id="ARBA00023163"/>
    </source>
</evidence>
<dbReference type="SMART" id="SM00345">
    <property type="entry name" value="HTH_GNTR"/>
    <property type="match status" value="1"/>
</dbReference>
<dbReference type="InterPro" id="IPR036388">
    <property type="entry name" value="WH-like_DNA-bd_sf"/>
</dbReference>
<dbReference type="InterPro" id="IPR051446">
    <property type="entry name" value="HTH_trans_reg/aminotransferase"/>
</dbReference>
<keyword evidence="2" id="KW-0808">Transferase</keyword>
<dbReference type="Pfam" id="PF00155">
    <property type="entry name" value="Aminotran_1_2"/>
    <property type="match status" value="1"/>
</dbReference>
<dbReference type="SUPFAM" id="SSF46785">
    <property type="entry name" value="Winged helix' DNA-binding domain"/>
    <property type="match status" value="1"/>
</dbReference>
<sequence>MNKYQQIISDIEKQIKIGKLQRGEKLPSIRTLSAQYSCNKDTVQRALLELKFQHIIYAKPKSGYYVLGDENEYQDLEVLITDGHEQAYEDFRLCVNETLIGRENYLFNYYHRQEGLEELQQSVQKLLTDSAVYTQLNNIVITSGTQQALSILSQIDFPNGREKILVEQPTYSRMNELVQSQHLPYASIERTPEGIHLAALEEIFQTEEIKFFYMIPRLHNPLGQSLSRKEKEDILNLANRYNVYIVEDDYLADFDRQKKLPLHYLDTQNRVIYIKSFSSILFPALRVAACVLPSSIKEPFIRYKNAMDYDNNLIMQKALSLYIDNLMFAKNRQLLLSMEEKQELSIKNALKQSPLPLPYHLSSRGILLDLRGQTKIPQLKHSYLPLNFFESSYLNPCPYDYAYLPYSTNFADHLKKVRQLLI</sequence>
<evidence type="ECO:0000256" key="2">
    <source>
        <dbReference type="ARBA" id="ARBA00022576"/>
    </source>
</evidence>
<dbReference type="PROSITE" id="PS50949">
    <property type="entry name" value="HTH_GNTR"/>
    <property type="match status" value="1"/>
</dbReference>
<keyword evidence="4" id="KW-0805">Transcription regulation</keyword>
<dbReference type="GO" id="GO:0003677">
    <property type="term" value="F:DNA binding"/>
    <property type="evidence" value="ECO:0007669"/>
    <property type="project" value="UniProtKB-KW"/>
</dbReference>
<organism evidence="8 9">
    <name type="scientific">Streptococcus massiliensis</name>
    <dbReference type="NCBI Taxonomy" id="313439"/>
    <lineage>
        <taxon>Bacteria</taxon>
        <taxon>Bacillati</taxon>
        <taxon>Bacillota</taxon>
        <taxon>Bacilli</taxon>
        <taxon>Lactobacillales</taxon>
        <taxon>Streptococcaceae</taxon>
        <taxon>Streptococcus</taxon>
    </lineage>
</organism>
<keyword evidence="5" id="KW-0238">DNA-binding</keyword>
<proteinExistence type="inferred from homology"/>
<feature type="domain" description="HTH gntR-type" evidence="7">
    <location>
        <begin position="1"/>
        <end position="69"/>
    </location>
</feature>
<dbReference type="RefSeq" id="WP_018371710.1">
    <property type="nucleotide sequence ID" value="NZ_UHFR01000005.1"/>
</dbReference>
<evidence type="ECO:0000313" key="9">
    <source>
        <dbReference type="Proteomes" id="UP000254634"/>
    </source>
</evidence>
<dbReference type="Pfam" id="PF00392">
    <property type="entry name" value="GntR"/>
    <property type="match status" value="1"/>
</dbReference>
<dbReference type="SUPFAM" id="SSF53383">
    <property type="entry name" value="PLP-dependent transferases"/>
    <property type="match status" value="1"/>
</dbReference>
<evidence type="ECO:0000259" key="7">
    <source>
        <dbReference type="PROSITE" id="PS50949"/>
    </source>
</evidence>
<keyword evidence="6" id="KW-0804">Transcription</keyword>
<evidence type="ECO:0000256" key="1">
    <source>
        <dbReference type="ARBA" id="ARBA00005384"/>
    </source>
</evidence>
<dbReference type="CDD" id="cd07377">
    <property type="entry name" value="WHTH_GntR"/>
    <property type="match status" value="1"/>
</dbReference>
<evidence type="ECO:0000256" key="3">
    <source>
        <dbReference type="ARBA" id="ARBA00022898"/>
    </source>
</evidence>
<keyword evidence="3" id="KW-0663">Pyridoxal phosphate</keyword>
<keyword evidence="9" id="KW-1185">Reference proteome</keyword>
<dbReference type="GO" id="GO:0030170">
    <property type="term" value="F:pyridoxal phosphate binding"/>
    <property type="evidence" value="ECO:0007669"/>
    <property type="project" value="InterPro"/>
</dbReference>
<dbReference type="AlphaFoldDB" id="A0A380KWQ3"/>
<accession>A0A380KWQ3</accession>
<name>A0A380KWQ3_9STRE</name>
<evidence type="ECO:0000313" key="8">
    <source>
        <dbReference type="EMBL" id="SUN76095.1"/>
    </source>
</evidence>
<dbReference type="Proteomes" id="UP000254634">
    <property type="component" value="Unassembled WGS sequence"/>
</dbReference>
<dbReference type="InterPro" id="IPR004839">
    <property type="entry name" value="Aminotransferase_I/II_large"/>
</dbReference>
<keyword evidence="2" id="KW-0032">Aminotransferase</keyword>
<evidence type="ECO:0000256" key="4">
    <source>
        <dbReference type="ARBA" id="ARBA00023015"/>
    </source>
</evidence>
<dbReference type="InterPro" id="IPR015421">
    <property type="entry name" value="PyrdxlP-dep_Trfase_major"/>
</dbReference>
<dbReference type="InterPro" id="IPR015424">
    <property type="entry name" value="PyrdxlP-dep_Trfase"/>
</dbReference>
<dbReference type="CDD" id="cd00609">
    <property type="entry name" value="AAT_like"/>
    <property type="match status" value="1"/>
</dbReference>
<evidence type="ECO:0000256" key="5">
    <source>
        <dbReference type="ARBA" id="ARBA00023125"/>
    </source>
</evidence>
<dbReference type="OrthoDB" id="9802328at2"/>
<dbReference type="Gene3D" id="3.40.640.10">
    <property type="entry name" value="Type I PLP-dependent aspartate aminotransferase-like (Major domain)"/>
    <property type="match status" value="1"/>
</dbReference>
<dbReference type="EMBL" id="UHFR01000005">
    <property type="protein sequence ID" value="SUN76095.1"/>
    <property type="molecule type" value="Genomic_DNA"/>
</dbReference>
<protein>
    <submittedName>
        <fullName evidence="8">GntR family transcriptional regulator</fullName>
    </submittedName>
</protein>
<reference evidence="8" key="1">
    <citation type="submission" date="2018-06" db="EMBL/GenBank/DDBJ databases">
        <authorList>
            <consortium name="Pathogen Informatics"/>
            <person name="Doyle S."/>
        </authorList>
    </citation>
    <scope>NUCLEOTIDE SEQUENCE [LARGE SCALE GENOMIC DNA]</scope>
    <source>
        <strain evidence="8">NCTC13765</strain>
    </source>
</reference>
<dbReference type="STRING" id="1123307.GCA_000380065_01012"/>
<comment type="similarity">
    <text evidence="1">In the C-terminal section; belongs to the class-I pyridoxal-phosphate-dependent aminotransferase family.</text>
</comment>
<dbReference type="PANTHER" id="PTHR46577">
    <property type="entry name" value="HTH-TYPE TRANSCRIPTIONAL REGULATORY PROTEIN GABR"/>
    <property type="match status" value="1"/>
</dbReference>
<dbReference type="GO" id="GO:0008483">
    <property type="term" value="F:transaminase activity"/>
    <property type="evidence" value="ECO:0007669"/>
    <property type="project" value="UniProtKB-KW"/>
</dbReference>